<dbReference type="EMBL" id="BMAO01019531">
    <property type="protein sequence ID" value="GFR31124.1"/>
    <property type="molecule type" value="Genomic_DNA"/>
</dbReference>
<evidence type="ECO:0000313" key="1">
    <source>
        <dbReference type="EMBL" id="GFR31124.1"/>
    </source>
</evidence>
<dbReference type="OrthoDB" id="6434763at2759"/>
<proteinExistence type="predicted"/>
<protein>
    <submittedName>
        <fullName evidence="1">Integrase catalytic domain-containing protein</fullName>
    </submittedName>
</protein>
<dbReference type="Pfam" id="PF03564">
    <property type="entry name" value="DUF1759"/>
    <property type="match status" value="1"/>
</dbReference>
<gene>
    <name evidence="1" type="ORF">TNCT_216871</name>
</gene>
<dbReference type="InterPro" id="IPR005312">
    <property type="entry name" value="DUF1759"/>
</dbReference>
<accession>A0A8X6HWF7</accession>
<keyword evidence="2" id="KW-1185">Reference proteome</keyword>
<sequence>MKLKSESREIVESFPITDENYSSALQSLKERYGRKDLLIDFYVRELLKLVLNNANRNKSDPLSCLYNKLSTQLRALSSLGVTSEMCGFSVKPASRMH</sequence>
<reference evidence="1" key="1">
    <citation type="submission" date="2020-07" db="EMBL/GenBank/DDBJ databases">
        <title>Multicomponent nature underlies the extraordinary mechanical properties of spider dragline silk.</title>
        <authorList>
            <person name="Kono N."/>
            <person name="Nakamura H."/>
            <person name="Mori M."/>
            <person name="Yoshida Y."/>
            <person name="Ohtoshi R."/>
            <person name="Malay A.D."/>
            <person name="Moran D.A.P."/>
            <person name="Tomita M."/>
            <person name="Numata K."/>
            <person name="Arakawa K."/>
        </authorList>
    </citation>
    <scope>NUCLEOTIDE SEQUENCE</scope>
</reference>
<comment type="caution">
    <text evidence="1">The sequence shown here is derived from an EMBL/GenBank/DDBJ whole genome shotgun (WGS) entry which is preliminary data.</text>
</comment>
<name>A0A8X6HWF7_TRICU</name>
<dbReference type="AlphaFoldDB" id="A0A8X6HWF7"/>
<dbReference type="Proteomes" id="UP000887116">
    <property type="component" value="Unassembled WGS sequence"/>
</dbReference>
<organism evidence="1 2">
    <name type="scientific">Trichonephila clavata</name>
    <name type="common">Joro spider</name>
    <name type="synonym">Nephila clavata</name>
    <dbReference type="NCBI Taxonomy" id="2740835"/>
    <lineage>
        <taxon>Eukaryota</taxon>
        <taxon>Metazoa</taxon>
        <taxon>Ecdysozoa</taxon>
        <taxon>Arthropoda</taxon>
        <taxon>Chelicerata</taxon>
        <taxon>Arachnida</taxon>
        <taxon>Araneae</taxon>
        <taxon>Araneomorphae</taxon>
        <taxon>Entelegynae</taxon>
        <taxon>Araneoidea</taxon>
        <taxon>Nephilidae</taxon>
        <taxon>Trichonephila</taxon>
    </lineage>
</organism>
<evidence type="ECO:0000313" key="2">
    <source>
        <dbReference type="Proteomes" id="UP000887116"/>
    </source>
</evidence>